<gene>
    <name evidence="1" type="ORF">AVEN_254081_1</name>
</gene>
<protein>
    <submittedName>
        <fullName evidence="1">Uncharacterized protein</fullName>
    </submittedName>
</protein>
<dbReference type="EMBL" id="BGPR01000126">
    <property type="protein sequence ID" value="GBL97027.1"/>
    <property type="molecule type" value="Genomic_DNA"/>
</dbReference>
<proteinExistence type="predicted"/>
<reference evidence="1 2" key="1">
    <citation type="journal article" date="2019" name="Sci. Rep.">
        <title>Orb-weaving spider Araneus ventricosus genome elucidates the spidroin gene catalogue.</title>
        <authorList>
            <person name="Kono N."/>
            <person name="Nakamura H."/>
            <person name="Ohtoshi R."/>
            <person name="Moran D.A.P."/>
            <person name="Shinohara A."/>
            <person name="Yoshida Y."/>
            <person name="Fujiwara M."/>
            <person name="Mori M."/>
            <person name="Tomita M."/>
            <person name="Arakawa K."/>
        </authorList>
    </citation>
    <scope>NUCLEOTIDE SEQUENCE [LARGE SCALE GENOMIC DNA]</scope>
</reference>
<name>A0A4Y2BZT5_ARAVE</name>
<keyword evidence="2" id="KW-1185">Reference proteome</keyword>
<evidence type="ECO:0000313" key="1">
    <source>
        <dbReference type="EMBL" id="GBL97027.1"/>
    </source>
</evidence>
<evidence type="ECO:0000313" key="2">
    <source>
        <dbReference type="Proteomes" id="UP000499080"/>
    </source>
</evidence>
<organism evidence="1 2">
    <name type="scientific">Araneus ventricosus</name>
    <name type="common">Orbweaver spider</name>
    <name type="synonym">Epeira ventricosa</name>
    <dbReference type="NCBI Taxonomy" id="182803"/>
    <lineage>
        <taxon>Eukaryota</taxon>
        <taxon>Metazoa</taxon>
        <taxon>Ecdysozoa</taxon>
        <taxon>Arthropoda</taxon>
        <taxon>Chelicerata</taxon>
        <taxon>Arachnida</taxon>
        <taxon>Araneae</taxon>
        <taxon>Araneomorphae</taxon>
        <taxon>Entelegynae</taxon>
        <taxon>Araneoidea</taxon>
        <taxon>Araneidae</taxon>
        <taxon>Araneus</taxon>
    </lineage>
</organism>
<dbReference type="Proteomes" id="UP000499080">
    <property type="component" value="Unassembled WGS sequence"/>
</dbReference>
<accession>A0A4Y2BZT5</accession>
<sequence length="130" mass="14979">MLIFFRSEIESLTFLPSGSPEITQFSGNHVSMKTLELRLVNSAKAASLIIPQTLPRMTDYRCRDRLPYGHLKNHQDTHTEFHEGSQKLKKLPSLMWLQFISSLQKLWSNVTPNLVLKNLKNSVNKHFISS</sequence>
<comment type="caution">
    <text evidence="1">The sequence shown here is derived from an EMBL/GenBank/DDBJ whole genome shotgun (WGS) entry which is preliminary data.</text>
</comment>
<dbReference type="AlphaFoldDB" id="A0A4Y2BZT5"/>